<proteinExistence type="predicted"/>
<keyword evidence="2" id="KW-1185">Reference proteome</keyword>
<reference evidence="1" key="1">
    <citation type="submission" date="2020-08" db="EMBL/GenBank/DDBJ databases">
        <title>Multicomponent nature underlies the extraordinary mechanical properties of spider dragline silk.</title>
        <authorList>
            <person name="Kono N."/>
            <person name="Nakamura H."/>
            <person name="Mori M."/>
            <person name="Yoshida Y."/>
            <person name="Ohtoshi R."/>
            <person name="Malay A.D."/>
            <person name="Moran D.A.P."/>
            <person name="Tomita M."/>
            <person name="Numata K."/>
            <person name="Arakawa K."/>
        </authorList>
    </citation>
    <scope>NUCLEOTIDE SEQUENCE</scope>
</reference>
<dbReference type="Proteomes" id="UP000887013">
    <property type="component" value="Unassembled WGS sequence"/>
</dbReference>
<evidence type="ECO:0000313" key="1">
    <source>
        <dbReference type="EMBL" id="GFT87954.1"/>
    </source>
</evidence>
<name>A0A8X6PZ66_NEPPI</name>
<comment type="caution">
    <text evidence="1">The sequence shown here is derived from an EMBL/GenBank/DDBJ whole genome shotgun (WGS) entry which is preliminary data.</text>
</comment>
<dbReference type="AlphaFoldDB" id="A0A8X6PZ66"/>
<sequence length="85" mass="10513">MRKKLFYRREIPHFVLFITLLLVQRTTIVKLPYCESRHCMIDSLSDDIDCNWYERETNYLEETFRRFRCIIDARNNHYCCSLNEI</sequence>
<accession>A0A8X6PZ66</accession>
<evidence type="ECO:0000313" key="2">
    <source>
        <dbReference type="Proteomes" id="UP000887013"/>
    </source>
</evidence>
<protein>
    <submittedName>
        <fullName evidence="1">Uncharacterized protein</fullName>
    </submittedName>
</protein>
<gene>
    <name evidence="1" type="ORF">NPIL_505621</name>
</gene>
<organism evidence="1 2">
    <name type="scientific">Nephila pilipes</name>
    <name type="common">Giant wood spider</name>
    <name type="synonym">Nephila maculata</name>
    <dbReference type="NCBI Taxonomy" id="299642"/>
    <lineage>
        <taxon>Eukaryota</taxon>
        <taxon>Metazoa</taxon>
        <taxon>Ecdysozoa</taxon>
        <taxon>Arthropoda</taxon>
        <taxon>Chelicerata</taxon>
        <taxon>Arachnida</taxon>
        <taxon>Araneae</taxon>
        <taxon>Araneomorphae</taxon>
        <taxon>Entelegynae</taxon>
        <taxon>Araneoidea</taxon>
        <taxon>Nephilidae</taxon>
        <taxon>Nephila</taxon>
    </lineage>
</organism>
<dbReference type="EMBL" id="BMAW01024466">
    <property type="protein sequence ID" value="GFT87954.1"/>
    <property type="molecule type" value="Genomic_DNA"/>
</dbReference>